<dbReference type="SUPFAM" id="SSF52788">
    <property type="entry name" value="Phosphotyrosine protein phosphatases I"/>
    <property type="match status" value="1"/>
</dbReference>
<evidence type="ECO:0008006" key="4">
    <source>
        <dbReference type="Google" id="ProtNLM"/>
    </source>
</evidence>
<name>A0AAV2VWE3_9VIBR</name>
<dbReference type="RefSeq" id="WP_022613310.1">
    <property type="nucleotide sequence ID" value="NZ_LK391965.1"/>
</dbReference>
<sequence>MEKPSRPLTFKGRSTSNQTAKVPNKGGRKPRVLFLCDGKSAWSGLAASILKEKAGSFFDIYAATCNHSDHTTKKLLKKVDMESISCVEAMQLSSCNHLNYDYLIALTPSALANTKALPLHDKFIPWNIEDESYPERQINEQLNYLLSLYLYQ</sequence>
<dbReference type="EMBL" id="CAOF01000172">
    <property type="protein sequence ID" value="CCO49022.1"/>
    <property type="molecule type" value="Genomic_DNA"/>
</dbReference>
<dbReference type="InterPro" id="IPR036196">
    <property type="entry name" value="Ptyr_pPase_sf"/>
</dbReference>
<feature type="region of interest" description="Disordered" evidence="1">
    <location>
        <begin position="1"/>
        <end position="26"/>
    </location>
</feature>
<dbReference type="Gene3D" id="3.40.50.2300">
    <property type="match status" value="1"/>
</dbReference>
<evidence type="ECO:0000256" key="1">
    <source>
        <dbReference type="SAM" id="MobiDB-lite"/>
    </source>
</evidence>
<evidence type="ECO:0000313" key="2">
    <source>
        <dbReference type="EMBL" id="CCO49022.1"/>
    </source>
</evidence>
<evidence type="ECO:0000313" key="3">
    <source>
        <dbReference type="Proteomes" id="UP000018211"/>
    </source>
</evidence>
<gene>
    <name evidence="2" type="ORF">VIBNISOn1_770043</name>
</gene>
<feature type="compositionally biased region" description="Polar residues" evidence="1">
    <location>
        <begin position="12"/>
        <end position="21"/>
    </location>
</feature>
<organism evidence="2 3">
    <name type="scientific">Vibrio nigripulchritudo SOn1</name>
    <dbReference type="NCBI Taxonomy" id="1238450"/>
    <lineage>
        <taxon>Bacteria</taxon>
        <taxon>Pseudomonadati</taxon>
        <taxon>Pseudomonadota</taxon>
        <taxon>Gammaproteobacteria</taxon>
        <taxon>Vibrionales</taxon>
        <taxon>Vibrionaceae</taxon>
        <taxon>Vibrio</taxon>
    </lineage>
</organism>
<protein>
    <recommendedName>
        <fullName evidence="4">Protein-tyrosine-phosphatase</fullName>
    </recommendedName>
</protein>
<proteinExistence type="predicted"/>
<dbReference type="AlphaFoldDB" id="A0AAV2VWE3"/>
<accession>A0AAV2VWE3</accession>
<reference evidence="2 3" key="1">
    <citation type="journal article" date="2013" name="ISME J.">
        <title>Comparative genomics of pathogenic lineages of Vibrio nigripulchritudo identifies virulence-associated traits.</title>
        <authorList>
            <person name="Goudenege D."/>
            <person name="Labreuche Y."/>
            <person name="Krin E."/>
            <person name="Ansquer D."/>
            <person name="Mangenot S."/>
            <person name="Calteau A."/>
            <person name="Medigue C."/>
            <person name="Mazel D."/>
            <person name="Polz M.F."/>
            <person name="Le Roux F."/>
        </authorList>
    </citation>
    <scope>NUCLEOTIDE SEQUENCE [LARGE SCALE GENOMIC DNA]</scope>
    <source>
        <strain evidence="2 3">SOn1</strain>
    </source>
</reference>
<dbReference type="Proteomes" id="UP000018211">
    <property type="component" value="Unassembled WGS sequence"/>
</dbReference>
<comment type="caution">
    <text evidence="2">The sequence shown here is derived from an EMBL/GenBank/DDBJ whole genome shotgun (WGS) entry which is preliminary data.</text>
</comment>